<evidence type="ECO:0000256" key="3">
    <source>
        <dbReference type="ARBA" id="ARBA00022912"/>
    </source>
</evidence>
<evidence type="ECO:0000313" key="8">
    <source>
        <dbReference type="WBParaSite" id="ACRNAN_scaffold3462.g10386.t1"/>
    </source>
</evidence>
<feature type="domain" description="PPM-type phosphatase" evidence="6">
    <location>
        <begin position="6"/>
        <end position="313"/>
    </location>
</feature>
<dbReference type="InterPro" id="IPR001932">
    <property type="entry name" value="PPM-type_phosphatase-like_dom"/>
</dbReference>
<dbReference type="FunFam" id="3.60.40.10:FF:000060">
    <property type="entry name" value="Protein phosphatase 2c"/>
    <property type="match status" value="1"/>
</dbReference>
<reference evidence="8" key="1">
    <citation type="submission" date="2022-11" db="UniProtKB">
        <authorList>
            <consortium name="WormBaseParasite"/>
        </authorList>
    </citation>
    <scope>IDENTIFICATION</scope>
</reference>
<protein>
    <submittedName>
        <fullName evidence="8">PPM-type phosphatase domain-containing protein</fullName>
    </submittedName>
</protein>
<feature type="region of interest" description="Disordered" evidence="5">
    <location>
        <begin position="525"/>
        <end position="554"/>
    </location>
</feature>
<keyword evidence="2 4" id="KW-0378">Hydrolase</keyword>
<keyword evidence="3 4" id="KW-0904">Protein phosphatase</keyword>
<dbReference type="PANTHER" id="PTHR47992">
    <property type="entry name" value="PROTEIN PHOSPHATASE"/>
    <property type="match status" value="1"/>
</dbReference>
<evidence type="ECO:0000256" key="2">
    <source>
        <dbReference type="ARBA" id="ARBA00022801"/>
    </source>
</evidence>
<dbReference type="Proteomes" id="UP000887540">
    <property type="component" value="Unplaced"/>
</dbReference>
<keyword evidence="7" id="KW-1185">Reference proteome</keyword>
<dbReference type="InterPro" id="IPR036457">
    <property type="entry name" value="PPM-type-like_dom_sf"/>
</dbReference>
<dbReference type="SUPFAM" id="SSF81606">
    <property type="entry name" value="PP2C-like"/>
    <property type="match status" value="1"/>
</dbReference>
<accession>A0A914DQU5</accession>
<dbReference type="AlphaFoldDB" id="A0A914DQU5"/>
<evidence type="ECO:0000313" key="7">
    <source>
        <dbReference type="Proteomes" id="UP000887540"/>
    </source>
</evidence>
<dbReference type="GO" id="GO:0046872">
    <property type="term" value="F:metal ion binding"/>
    <property type="evidence" value="ECO:0007669"/>
    <property type="project" value="UniProtKB-KW"/>
</dbReference>
<feature type="compositionally biased region" description="Low complexity" evidence="5">
    <location>
        <begin position="541"/>
        <end position="554"/>
    </location>
</feature>
<dbReference type="InterPro" id="IPR015655">
    <property type="entry name" value="PP2C"/>
</dbReference>
<dbReference type="GO" id="GO:0004722">
    <property type="term" value="F:protein serine/threonine phosphatase activity"/>
    <property type="evidence" value="ECO:0007669"/>
    <property type="project" value="InterPro"/>
</dbReference>
<evidence type="ECO:0000256" key="5">
    <source>
        <dbReference type="SAM" id="MobiDB-lite"/>
    </source>
</evidence>
<keyword evidence="1" id="KW-0479">Metal-binding</keyword>
<dbReference type="WBParaSite" id="ACRNAN_scaffold3462.g10386.t1">
    <property type="protein sequence ID" value="ACRNAN_scaffold3462.g10386.t1"/>
    <property type="gene ID" value="ACRNAN_scaffold3462.g10386"/>
</dbReference>
<evidence type="ECO:0000256" key="4">
    <source>
        <dbReference type="RuleBase" id="RU003465"/>
    </source>
</evidence>
<name>A0A914DQU5_9BILA</name>
<dbReference type="CDD" id="cd00143">
    <property type="entry name" value="PP2Cc"/>
    <property type="match status" value="1"/>
</dbReference>
<dbReference type="SMART" id="SM00332">
    <property type="entry name" value="PP2Cc"/>
    <property type="match status" value="1"/>
</dbReference>
<organism evidence="7 8">
    <name type="scientific">Acrobeloides nanus</name>
    <dbReference type="NCBI Taxonomy" id="290746"/>
    <lineage>
        <taxon>Eukaryota</taxon>
        <taxon>Metazoa</taxon>
        <taxon>Ecdysozoa</taxon>
        <taxon>Nematoda</taxon>
        <taxon>Chromadorea</taxon>
        <taxon>Rhabditida</taxon>
        <taxon>Tylenchina</taxon>
        <taxon>Cephalobomorpha</taxon>
        <taxon>Cephaloboidea</taxon>
        <taxon>Cephalobidae</taxon>
        <taxon>Acrobeloides</taxon>
    </lineage>
</organism>
<dbReference type="Pfam" id="PF00481">
    <property type="entry name" value="PP2C"/>
    <property type="match status" value="1"/>
</dbReference>
<dbReference type="PROSITE" id="PS01032">
    <property type="entry name" value="PPM_1"/>
    <property type="match status" value="1"/>
</dbReference>
<evidence type="ECO:0000259" key="6">
    <source>
        <dbReference type="PROSITE" id="PS51746"/>
    </source>
</evidence>
<dbReference type="InterPro" id="IPR000222">
    <property type="entry name" value="PP2C_BS"/>
</dbReference>
<comment type="similarity">
    <text evidence="4">Belongs to the PP2C family.</text>
</comment>
<sequence>MATNFCITAASVQGGRRYMEDRVHIECARKEDGSLDYIFAAVYDGHGGAQASEYTRENLLENIRTQKGFNSECDEEVLKAIKTGFLKTHDSMLKISETWPRTASGYSCTAGTTASCVFIRNCKIYVGHVGDSSVIMGYSDSETKEDCLKAKQLTVDHKPDNATELSRIQFAGGCVLPKSGISRVVWTRPIRGHRGPIRRSTPTEQIPFLAIARSLGDFWSYNDITEEFVVSPVPDVSVYNLTPADKCIFVVSDGVTNVMSSASIMKALHTSINNIEENEPSTSINPAHSVLKSVLESWSILRADNISIVCIMLEHANETSISANSIQEDLNTSIDLELTENPTAMIKISKDTINSFSTEPVKLKYRGAIDKEATTLKYSGPGFVIVEREDEPVDEEERHFAKNRRNSIDDSQEVPHVSDAELEVTYEEGDEEEEEFDSPPLAAPFSSYDYPSSSNGYFQHNGTAKFHSEHYHEEYENMVHQQENGLTEVFWDAQKTFGWSHEEDRHIDFEDLSCNYVAEKNGDEVHISSTPTASDDSIKMSTNKPSSSTASNTSSLCASALSPIAMLQAIRASNEDIRRNSLIPQITRSKYIKSTAHQRTTPISSTSRKTPQKRPMTNTESTEPEQSEPPSKRSRFWNFITNKR</sequence>
<proteinExistence type="inferred from homology"/>
<evidence type="ECO:0000256" key="1">
    <source>
        <dbReference type="ARBA" id="ARBA00022723"/>
    </source>
</evidence>
<dbReference type="PROSITE" id="PS51746">
    <property type="entry name" value="PPM_2"/>
    <property type="match status" value="1"/>
</dbReference>
<feature type="compositionally biased region" description="Polar residues" evidence="5">
    <location>
        <begin position="595"/>
        <end position="609"/>
    </location>
</feature>
<feature type="region of interest" description="Disordered" evidence="5">
    <location>
        <begin position="588"/>
        <end position="644"/>
    </location>
</feature>
<dbReference type="Gene3D" id="3.60.40.10">
    <property type="entry name" value="PPM-type phosphatase domain"/>
    <property type="match status" value="1"/>
</dbReference>